<dbReference type="Proteomes" id="UP000325576">
    <property type="component" value="Unassembled WGS sequence"/>
</dbReference>
<dbReference type="AlphaFoldDB" id="A0A1Q4JH62"/>
<gene>
    <name evidence="1" type="ORF">BS297_00810</name>
</gene>
<evidence type="ECO:0000313" key="2">
    <source>
        <dbReference type="Proteomes" id="UP000325576"/>
    </source>
</evidence>
<name>A0A1Q4JH62_RHOER</name>
<dbReference type="RefSeq" id="WP_073513809.1">
    <property type="nucleotide sequence ID" value="NZ_CP044284.1"/>
</dbReference>
<reference evidence="1 2" key="1">
    <citation type="journal article" date="2017" name="Poromechanics V (2013)">
        <title>Genomic Characterization of the Arsenic-Tolerant Actinobacterium, &lt;i&gt;Rhodococcus erythropolis&lt;/i&gt; S43.</title>
        <authorList>
            <person name="Retamal-Morales G."/>
            <person name="Mehnert M."/>
            <person name="Schwabe R."/>
            <person name="Tischler D."/>
            <person name="Schloemann M."/>
            <person name="Levican G.J."/>
        </authorList>
    </citation>
    <scope>NUCLEOTIDE SEQUENCE [LARGE SCALE GENOMIC DNA]</scope>
    <source>
        <strain evidence="1 2">S43</strain>
    </source>
</reference>
<dbReference type="EMBL" id="MRBO01000021">
    <property type="protein sequence ID" value="KAB2587252.1"/>
    <property type="molecule type" value="Genomic_DNA"/>
</dbReference>
<sequence length="75" mass="8218">MAHNGPESLPNQPCIDHLADTVDLRADIAKLALILAFEDTFNEVDERLITREEALVRMEALAPHILHGAYRGGAA</sequence>
<comment type="caution">
    <text evidence="1">The sequence shown here is derived from an EMBL/GenBank/DDBJ whole genome shotgun (WGS) entry which is preliminary data.</text>
</comment>
<accession>A0A1Q4JH62</accession>
<evidence type="ECO:0000313" key="1">
    <source>
        <dbReference type="EMBL" id="KAB2587252.1"/>
    </source>
</evidence>
<organism evidence="1 2">
    <name type="scientific">Rhodococcus erythropolis</name>
    <name type="common">Arthrobacter picolinophilus</name>
    <dbReference type="NCBI Taxonomy" id="1833"/>
    <lineage>
        <taxon>Bacteria</taxon>
        <taxon>Bacillati</taxon>
        <taxon>Actinomycetota</taxon>
        <taxon>Actinomycetes</taxon>
        <taxon>Mycobacteriales</taxon>
        <taxon>Nocardiaceae</taxon>
        <taxon>Rhodococcus</taxon>
        <taxon>Rhodococcus erythropolis group</taxon>
    </lineage>
</organism>
<proteinExistence type="predicted"/>
<protein>
    <submittedName>
        <fullName evidence="1">Uncharacterized protein</fullName>
    </submittedName>
</protein>